<feature type="signal peptide" evidence="1">
    <location>
        <begin position="1"/>
        <end position="18"/>
    </location>
</feature>
<sequence length="67" mass="7647">MKIAVLLLLLQVVALCSGRLTFCHGKKTTFTITKVDLNNKVYWDWSGPPDLYLKVWPIHSVSVPVYE</sequence>
<comment type="caution">
    <text evidence="2">The sequence shown here is derived from an EMBL/GenBank/DDBJ whole genome shotgun (WGS) entry which is preliminary data.</text>
</comment>
<protein>
    <submittedName>
        <fullName evidence="2">Uncharacterized protein</fullName>
    </submittedName>
</protein>
<dbReference type="AlphaFoldDB" id="A0AAW0PNL7"/>
<dbReference type="EMBL" id="JBBPFD010000004">
    <property type="protein sequence ID" value="KAK7930456.1"/>
    <property type="molecule type" value="Genomic_DNA"/>
</dbReference>
<accession>A0AAW0PNL7</accession>
<dbReference type="Proteomes" id="UP001460270">
    <property type="component" value="Unassembled WGS sequence"/>
</dbReference>
<name>A0AAW0PNL7_9GOBI</name>
<evidence type="ECO:0000313" key="2">
    <source>
        <dbReference type="EMBL" id="KAK7930456.1"/>
    </source>
</evidence>
<organism evidence="2 3">
    <name type="scientific">Mugilogobius chulae</name>
    <name type="common">yellowstripe goby</name>
    <dbReference type="NCBI Taxonomy" id="88201"/>
    <lineage>
        <taxon>Eukaryota</taxon>
        <taxon>Metazoa</taxon>
        <taxon>Chordata</taxon>
        <taxon>Craniata</taxon>
        <taxon>Vertebrata</taxon>
        <taxon>Euteleostomi</taxon>
        <taxon>Actinopterygii</taxon>
        <taxon>Neopterygii</taxon>
        <taxon>Teleostei</taxon>
        <taxon>Neoteleostei</taxon>
        <taxon>Acanthomorphata</taxon>
        <taxon>Gobiaria</taxon>
        <taxon>Gobiiformes</taxon>
        <taxon>Gobioidei</taxon>
        <taxon>Gobiidae</taxon>
        <taxon>Gobionellinae</taxon>
        <taxon>Mugilogobius</taxon>
    </lineage>
</organism>
<feature type="chain" id="PRO_5043463358" evidence="1">
    <location>
        <begin position="19"/>
        <end position="67"/>
    </location>
</feature>
<gene>
    <name evidence="2" type="ORF">WMY93_006851</name>
</gene>
<evidence type="ECO:0000313" key="3">
    <source>
        <dbReference type="Proteomes" id="UP001460270"/>
    </source>
</evidence>
<keyword evidence="1" id="KW-0732">Signal</keyword>
<keyword evidence="3" id="KW-1185">Reference proteome</keyword>
<evidence type="ECO:0000256" key="1">
    <source>
        <dbReference type="SAM" id="SignalP"/>
    </source>
</evidence>
<reference evidence="3" key="1">
    <citation type="submission" date="2024-04" db="EMBL/GenBank/DDBJ databases">
        <title>Salinicola lusitanus LLJ914,a marine bacterium isolated from the Okinawa Trough.</title>
        <authorList>
            <person name="Li J."/>
        </authorList>
    </citation>
    <scope>NUCLEOTIDE SEQUENCE [LARGE SCALE GENOMIC DNA]</scope>
</reference>
<proteinExistence type="predicted"/>